<protein>
    <submittedName>
        <fullName evidence="4">Alpha/Beta hydrolase protein</fullName>
    </submittedName>
</protein>
<dbReference type="GO" id="GO:0016787">
    <property type="term" value="F:hydrolase activity"/>
    <property type="evidence" value="ECO:0007669"/>
    <property type="project" value="UniProtKB-KW"/>
</dbReference>
<dbReference type="Gene3D" id="3.40.50.1820">
    <property type="entry name" value="alpha/beta hydrolase"/>
    <property type="match status" value="1"/>
</dbReference>
<keyword evidence="2" id="KW-0812">Transmembrane</keyword>
<dbReference type="OrthoDB" id="2152029at2759"/>
<evidence type="ECO:0000313" key="4">
    <source>
        <dbReference type="EMBL" id="KAH7263843.1"/>
    </source>
</evidence>
<feature type="domain" description="Alpha/beta hydrolase fold-3" evidence="3">
    <location>
        <begin position="123"/>
        <end position="346"/>
    </location>
</feature>
<dbReference type="Pfam" id="PF07859">
    <property type="entry name" value="Abhydrolase_3"/>
    <property type="match status" value="1"/>
</dbReference>
<keyword evidence="1 4" id="KW-0378">Hydrolase</keyword>
<proteinExistence type="predicted"/>
<sequence>MPLPFSRWEKLKLALRLLYAVPLALAYMIRSFLLTRRRGIPSRLFLTCAYLRVVLGFSARQIQYLSLSTRETYRTWIQQRNDEAKRRRCQKHAKRLVYDQEDLEDRKSSLLWVGDRHHATKVVLFFHGGGYAAPLTTGHLEWCWRSYVTAGSDMGIEVAVAVLEYTLTTEARHPVQLRQATSGLAHLLSKGISPHDIIIGGDSAGGQLAVQLLSHLLQPQPTVPRVMLPVPLAGAFLVSPWVARSTDDPSFIQNSALDMLSKPIVEAFTKELLGSNVKSTASPFPLDWDKSTLVGITSILTQLYVTVGEHEVFRDQVVTFKERVQLLNPSLKLHFKCHQSCAHDFIILEGGQQQDGECTQYMKQWMVDLLALN</sequence>
<dbReference type="AlphaFoldDB" id="A0A8K0SFV7"/>
<keyword evidence="2" id="KW-0472">Membrane</keyword>
<dbReference type="PANTHER" id="PTHR48081:SF31">
    <property type="entry name" value="STERYL ACETYL HYDROLASE MUG81-RELATED"/>
    <property type="match status" value="1"/>
</dbReference>
<dbReference type="EMBL" id="JAGPXF010000001">
    <property type="protein sequence ID" value="KAH7263843.1"/>
    <property type="molecule type" value="Genomic_DNA"/>
</dbReference>
<dbReference type="PANTHER" id="PTHR48081">
    <property type="entry name" value="AB HYDROLASE SUPERFAMILY PROTEIN C4A8.06C"/>
    <property type="match status" value="1"/>
</dbReference>
<dbReference type="InterPro" id="IPR050300">
    <property type="entry name" value="GDXG_lipolytic_enzyme"/>
</dbReference>
<feature type="transmembrane region" description="Helical" evidence="2">
    <location>
        <begin position="13"/>
        <end position="33"/>
    </location>
</feature>
<evidence type="ECO:0000256" key="2">
    <source>
        <dbReference type="SAM" id="Phobius"/>
    </source>
</evidence>
<comment type="caution">
    <text evidence="4">The sequence shown here is derived from an EMBL/GenBank/DDBJ whole genome shotgun (WGS) entry which is preliminary data.</text>
</comment>
<dbReference type="Proteomes" id="UP000813427">
    <property type="component" value="Unassembled WGS sequence"/>
</dbReference>
<keyword evidence="5" id="KW-1185">Reference proteome</keyword>
<reference evidence="4" key="1">
    <citation type="journal article" date="2021" name="Nat. Commun.">
        <title>Genetic determinants of endophytism in the Arabidopsis root mycobiome.</title>
        <authorList>
            <person name="Mesny F."/>
            <person name="Miyauchi S."/>
            <person name="Thiergart T."/>
            <person name="Pickel B."/>
            <person name="Atanasova L."/>
            <person name="Karlsson M."/>
            <person name="Huettel B."/>
            <person name="Barry K.W."/>
            <person name="Haridas S."/>
            <person name="Chen C."/>
            <person name="Bauer D."/>
            <person name="Andreopoulos W."/>
            <person name="Pangilinan J."/>
            <person name="LaButti K."/>
            <person name="Riley R."/>
            <person name="Lipzen A."/>
            <person name="Clum A."/>
            <person name="Drula E."/>
            <person name="Henrissat B."/>
            <person name="Kohler A."/>
            <person name="Grigoriev I.V."/>
            <person name="Martin F.M."/>
            <person name="Hacquard S."/>
        </authorList>
    </citation>
    <scope>NUCLEOTIDE SEQUENCE</scope>
    <source>
        <strain evidence="4">MPI-SDFR-AT-0068</strain>
    </source>
</reference>
<evidence type="ECO:0000256" key="1">
    <source>
        <dbReference type="ARBA" id="ARBA00022801"/>
    </source>
</evidence>
<dbReference type="SUPFAM" id="SSF53474">
    <property type="entry name" value="alpha/beta-Hydrolases"/>
    <property type="match status" value="1"/>
</dbReference>
<evidence type="ECO:0000259" key="3">
    <source>
        <dbReference type="Pfam" id="PF07859"/>
    </source>
</evidence>
<accession>A0A8K0SFV7</accession>
<keyword evidence="2" id="KW-1133">Transmembrane helix</keyword>
<name>A0A8K0SFV7_9HYPO</name>
<dbReference type="InterPro" id="IPR013094">
    <property type="entry name" value="AB_hydrolase_3"/>
</dbReference>
<organism evidence="4 5">
    <name type="scientific">Fusarium tricinctum</name>
    <dbReference type="NCBI Taxonomy" id="61284"/>
    <lineage>
        <taxon>Eukaryota</taxon>
        <taxon>Fungi</taxon>
        <taxon>Dikarya</taxon>
        <taxon>Ascomycota</taxon>
        <taxon>Pezizomycotina</taxon>
        <taxon>Sordariomycetes</taxon>
        <taxon>Hypocreomycetidae</taxon>
        <taxon>Hypocreales</taxon>
        <taxon>Nectriaceae</taxon>
        <taxon>Fusarium</taxon>
        <taxon>Fusarium tricinctum species complex</taxon>
    </lineage>
</organism>
<gene>
    <name evidence="4" type="ORF">BKA59DRAFT_498753</name>
</gene>
<dbReference type="InterPro" id="IPR029058">
    <property type="entry name" value="AB_hydrolase_fold"/>
</dbReference>
<evidence type="ECO:0000313" key="5">
    <source>
        <dbReference type="Proteomes" id="UP000813427"/>
    </source>
</evidence>